<dbReference type="EMBL" id="CP095074">
    <property type="protein sequence ID" value="UOQ91714.1"/>
    <property type="molecule type" value="Genomic_DNA"/>
</dbReference>
<dbReference type="GO" id="GO:0032259">
    <property type="term" value="P:methylation"/>
    <property type="evidence" value="ECO:0007669"/>
    <property type="project" value="UniProtKB-KW"/>
</dbReference>
<keyword evidence="6" id="KW-1185">Reference proteome</keyword>
<evidence type="ECO:0000256" key="1">
    <source>
        <dbReference type="ARBA" id="ARBA00022603"/>
    </source>
</evidence>
<evidence type="ECO:0000259" key="4">
    <source>
        <dbReference type="Pfam" id="PF08241"/>
    </source>
</evidence>
<keyword evidence="2" id="KW-0808">Transferase</keyword>
<dbReference type="Pfam" id="PF08241">
    <property type="entry name" value="Methyltransf_11"/>
    <property type="match status" value="1"/>
</dbReference>
<dbReference type="RefSeq" id="WP_244751325.1">
    <property type="nucleotide sequence ID" value="NZ_CP095074.1"/>
</dbReference>
<keyword evidence="3" id="KW-0949">S-adenosyl-L-methionine</keyword>
<proteinExistence type="predicted"/>
<dbReference type="SUPFAM" id="SSF53335">
    <property type="entry name" value="S-adenosyl-L-methionine-dependent methyltransferases"/>
    <property type="match status" value="1"/>
</dbReference>
<name>A0ABY4GUK9_9BACI</name>
<keyword evidence="1 5" id="KW-0489">Methyltransferase</keyword>
<evidence type="ECO:0000256" key="3">
    <source>
        <dbReference type="ARBA" id="ARBA00022691"/>
    </source>
</evidence>
<dbReference type="PANTHER" id="PTHR43464:SF19">
    <property type="entry name" value="UBIQUINONE BIOSYNTHESIS O-METHYLTRANSFERASE, MITOCHONDRIAL"/>
    <property type="match status" value="1"/>
</dbReference>
<sequence length="226" mass="25885">MNSFNWHQEAEKQWDGRAEFWNANSKNMWDEGSRKTIIPFLQNHVEAGSKVADLGCGDGYGSYKLEKAGYTVTGLDISEDMIKRAKSRLEKDNLKFIQGDLVNLPFEKESFDAIMAVNSLEWTEVPFKGLEEMKRVLKPGGKLCIGVLGPTAKPRMNSYRRVYGEKVICNTMMPWELEQMAGETGWKLKDGHGVYKREVEKEDLSGLPVELQQALTFMWVFIFEKE</sequence>
<protein>
    <submittedName>
        <fullName evidence="5">Class I SAM-dependent methyltransferase</fullName>
    </submittedName>
</protein>
<dbReference type="PANTHER" id="PTHR43464">
    <property type="entry name" value="METHYLTRANSFERASE"/>
    <property type="match status" value="1"/>
</dbReference>
<dbReference type="InterPro" id="IPR029063">
    <property type="entry name" value="SAM-dependent_MTases_sf"/>
</dbReference>
<evidence type="ECO:0000256" key="2">
    <source>
        <dbReference type="ARBA" id="ARBA00022679"/>
    </source>
</evidence>
<feature type="domain" description="Methyltransferase type 11" evidence="4">
    <location>
        <begin position="53"/>
        <end position="145"/>
    </location>
</feature>
<gene>
    <name evidence="5" type="ORF">MUO14_14320</name>
</gene>
<dbReference type="Gene3D" id="3.40.50.150">
    <property type="entry name" value="Vaccinia Virus protein VP39"/>
    <property type="match status" value="1"/>
</dbReference>
<dbReference type="InterPro" id="IPR013216">
    <property type="entry name" value="Methyltransf_11"/>
</dbReference>
<reference evidence="5 6" key="1">
    <citation type="submission" date="2022-04" db="EMBL/GenBank/DDBJ databases">
        <title>Halobacillus sp. isolated from saltern.</title>
        <authorList>
            <person name="Won M."/>
            <person name="Lee C.-M."/>
            <person name="Woen H.-Y."/>
            <person name="Kwon S.-W."/>
        </authorList>
    </citation>
    <scope>NUCLEOTIDE SEQUENCE [LARGE SCALE GENOMIC DNA]</scope>
    <source>
        <strain evidence="5 6">SSTM10-2</strain>
    </source>
</reference>
<organism evidence="5 6">
    <name type="scientific">Halobacillus shinanisalinarum</name>
    <dbReference type="NCBI Taxonomy" id="2932258"/>
    <lineage>
        <taxon>Bacteria</taxon>
        <taxon>Bacillati</taxon>
        <taxon>Bacillota</taxon>
        <taxon>Bacilli</taxon>
        <taxon>Bacillales</taxon>
        <taxon>Bacillaceae</taxon>
        <taxon>Halobacillus</taxon>
    </lineage>
</organism>
<evidence type="ECO:0000313" key="6">
    <source>
        <dbReference type="Proteomes" id="UP000831880"/>
    </source>
</evidence>
<dbReference type="CDD" id="cd02440">
    <property type="entry name" value="AdoMet_MTases"/>
    <property type="match status" value="1"/>
</dbReference>
<dbReference type="GO" id="GO:0008168">
    <property type="term" value="F:methyltransferase activity"/>
    <property type="evidence" value="ECO:0007669"/>
    <property type="project" value="UniProtKB-KW"/>
</dbReference>
<dbReference type="Proteomes" id="UP000831880">
    <property type="component" value="Chromosome"/>
</dbReference>
<evidence type="ECO:0000313" key="5">
    <source>
        <dbReference type="EMBL" id="UOQ91714.1"/>
    </source>
</evidence>
<accession>A0ABY4GUK9</accession>